<sequence>MDHQSPFTLAHGDCRADVHPATGGALAALRWRGRDILRAAPAAADVRQMACYPLVPYSNRIGNAVLQASEQTYALRANFPPEPHSIHGFGWQRAWHVAARTSDSAELLLVHGGDADWPFACTVQQTVLLDDAGLRLTLSVRNDDTRAMPAGLGFHPYFPLAPGLRLQTQWDGVWSMGDDRLPAGLAPVAQASPFATPQPVAGWQADNCYSGWTGRASLDYGDYAVQLSASDNCRHLVCFAPNDERGFIALEPVTHANNAFALAARGAHATGMRLLAPGESLHIAMRLAMEDTAEKQHA</sequence>
<reference evidence="1 2" key="1">
    <citation type="submission" date="2023-04" db="EMBL/GenBank/DDBJ databases">
        <title>Nanopore sequencing of Janthinobacterium from water.</title>
        <authorList>
            <person name="Ciuchcinski K."/>
            <person name="Rokowska A."/>
            <person name="Dziewit L."/>
        </authorList>
    </citation>
    <scope>NUCLEOTIDE SEQUENCE [LARGE SCALE GENOMIC DNA]</scope>
    <source>
        <strain evidence="1 2">DEMB2</strain>
    </source>
</reference>
<dbReference type="Proteomes" id="UP001219584">
    <property type="component" value="Chromosome"/>
</dbReference>
<dbReference type="InterPro" id="IPR008183">
    <property type="entry name" value="Aldose_1/G6P_1-epimerase"/>
</dbReference>
<evidence type="ECO:0000313" key="1">
    <source>
        <dbReference type="EMBL" id="WFR77778.1"/>
    </source>
</evidence>
<protein>
    <submittedName>
        <fullName evidence="1">Aldose 1-epimerase</fullName>
    </submittedName>
</protein>
<proteinExistence type="predicted"/>
<organism evidence="1 2">
    <name type="scientific">Janthinobacterium rivuli</name>
    <dbReference type="NCBI Taxonomy" id="2751478"/>
    <lineage>
        <taxon>Bacteria</taxon>
        <taxon>Pseudomonadati</taxon>
        <taxon>Pseudomonadota</taxon>
        <taxon>Betaproteobacteria</taxon>
        <taxon>Burkholderiales</taxon>
        <taxon>Oxalobacteraceae</taxon>
        <taxon>Janthinobacterium</taxon>
    </lineage>
</organism>
<keyword evidence="2" id="KW-1185">Reference proteome</keyword>
<gene>
    <name evidence="1" type="ORF">P9875_18845</name>
</gene>
<accession>A0ABY8HYR7</accession>
<dbReference type="SUPFAM" id="SSF74650">
    <property type="entry name" value="Galactose mutarotase-like"/>
    <property type="match status" value="1"/>
</dbReference>
<dbReference type="EMBL" id="CP121464">
    <property type="protein sequence ID" value="WFR77778.1"/>
    <property type="molecule type" value="Genomic_DNA"/>
</dbReference>
<evidence type="ECO:0000313" key="2">
    <source>
        <dbReference type="Proteomes" id="UP001219584"/>
    </source>
</evidence>
<dbReference type="InterPro" id="IPR014718">
    <property type="entry name" value="GH-type_carb-bd"/>
</dbReference>
<dbReference type="Pfam" id="PF01263">
    <property type="entry name" value="Aldose_epim"/>
    <property type="match status" value="1"/>
</dbReference>
<dbReference type="InterPro" id="IPR011013">
    <property type="entry name" value="Gal_mutarotase_sf_dom"/>
</dbReference>
<dbReference type="RefSeq" id="WP_278316261.1">
    <property type="nucleotide sequence ID" value="NZ_CP121464.1"/>
</dbReference>
<dbReference type="Gene3D" id="2.70.98.10">
    <property type="match status" value="1"/>
</dbReference>
<name>A0ABY8HYR7_9BURK</name>
<dbReference type="CDD" id="cd09021">
    <property type="entry name" value="Aldose_epim_Ec_YphB"/>
    <property type="match status" value="1"/>
</dbReference>